<evidence type="ECO:0000256" key="10">
    <source>
        <dbReference type="ARBA" id="ARBA00032873"/>
    </source>
</evidence>
<organism evidence="15 16">
    <name type="scientific">Mammaliicoccus sciuri</name>
    <name type="common">Staphylococcus sciuri</name>
    <dbReference type="NCBI Taxonomy" id="1296"/>
    <lineage>
        <taxon>Bacteria</taxon>
        <taxon>Bacillati</taxon>
        <taxon>Bacillota</taxon>
        <taxon>Bacilli</taxon>
        <taxon>Bacillales</taxon>
        <taxon>Staphylococcaceae</taxon>
        <taxon>Mammaliicoccus</taxon>
    </lineage>
</organism>
<evidence type="ECO:0000256" key="2">
    <source>
        <dbReference type="ARBA" id="ARBA00006706"/>
    </source>
</evidence>
<sequence>MSQIMNSYVDKFTESLNQTKLDSVVNTQLEESMRYSLLAGGKRIRPVLLLMTLSMLKTDINKGMETAKALEMIHTYSLIHDDLPAMDNDDYRRGMKTNHKIYGDATAILAGDALLTKAFELITKDTYIEADDKVKLIRLLSESAGHQGMVGGQVLDMESENKEISLDTLRKIHRYKTGALIRFSVVAACTIAKVNSKTFLLLDSFSQELGLIFQIKDDLLDIEGDFDKIGKSVGSDVANHKSTYVSLLGKTNTKVALEQHVNQALYLLEQLEDQYNTEELKSLTKLFANREN</sequence>
<dbReference type="InterPro" id="IPR033749">
    <property type="entry name" value="Polyprenyl_synt_CS"/>
</dbReference>
<reference evidence="14" key="2">
    <citation type="submission" date="2022-09" db="EMBL/GenBank/DDBJ databases">
        <authorList>
            <person name="De Moura G.S."/>
            <person name="Carvalho E."/>
            <person name="Ramos Sanchez E.M."/>
            <person name="Sellera F.P."/>
            <person name="Marques M.F.S."/>
            <person name="Heinemann M.B."/>
            <person name="De Vliegher S."/>
            <person name="Souza F.N."/>
            <person name="Mota R.A."/>
        </authorList>
    </citation>
    <scope>NUCLEOTIDE SEQUENCE</scope>
    <source>
        <strain evidence="14">BR656</strain>
    </source>
</reference>
<keyword evidence="5 12" id="KW-0808">Transferase</keyword>
<dbReference type="InterPro" id="IPR053378">
    <property type="entry name" value="Prenyl_diphosphate_synthase"/>
</dbReference>
<keyword evidence="17" id="KW-1185">Reference proteome</keyword>
<keyword evidence="13" id="KW-0175">Coiled coil</keyword>
<keyword evidence="8" id="KW-0414">Isoprene biosynthesis</keyword>
<evidence type="ECO:0000256" key="5">
    <source>
        <dbReference type="ARBA" id="ARBA00022679"/>
    </source>
</evidence>
<evidence type="ECO:0000313" key="14">
    <source>
        <dbReference type="EMBL" id="MDL0115505.1"/>
    </source>
</evidence>
<dbReference type="GO" id="GO:0016114">
    <property type="term" value="P:terpenoid biosynthetic process"/>
    <property type="evidence" value="ECO:0007669"/>
    <property type="project" value="UniProtKB-ARBA"/>
</dbReference>
<comment type="catalytic activity">
    <reaction evidence="11">
        <text>isopentenyl diphosphate + (2E)-geranyl diphosphate = (2E,6E)-farnesyl diphosphate + diphosphate</text>
        <dbReference type="Rhea" id="RHEA:19361"/>
        <dbReference type="ChEBI" id="CHEBI:33019"/>
        <dbReference type="ChEBI" id="CHEBI:58057"/>
        <dbReference type="ChEBI" id="CHEBI:128769"/>
        <dbReference type="ChEBI" id="CHEBI:175763"/>
        <dbReference type="EC" id="2.5.1.10"/>
    </reaction>
</comment>
<evidence type="ECO:0000256" key="9">
    <source>
        <dbReference type="ARBA" id="ARBA00032380"/>
    </source>
</evidence>
<dbReference type="PANTHER" id="PTHR43281:SF1">
    <property type="entry name" value="FARNESYL DIPHOSPHATE SYNTHASE"/>
    <property type="match status" value="1"/>
</dbReference>
<dbReference type="Proteomes" id="UP000274792">
    <property type="component" value="Unassembled WGS sequence"/>
</dbReference>
<dbReference type="PANTHER" id="PTHR43281">
    <property type="entry name" value="FARNESYL DIPHOSPHATE SYNTHASE"/>
    <property type="match status" value="1"/>
</dbReference>
<evidence type="ECO:0000256" key="7">
    <source>
        <dbReference type="ARBA" id="ARBA00022842"/>
    </source>
</evidence>
<evidence type="ECO:0000256" key="4">
    <source>
        <dbReference type="ARBA" id="ARBA00015100"/>
    </source>
</evidence>
<dbReference type="Proteomes" id="UP001176210">
    <property type="component" value="Unassembled WGS sequence"/>
</dbReference>
<dbReference type="FunFam" id="1.10.600.10:FF:000001">
    <property type="entry name" value="Geranylgeranyl diphosphate synthase"/>
    <property type="match status" value="1"/>
</dbReference>
<dbReference type="PROSITE" id="PS00444">
    <property type="entry name" value="POLYPRENYL_SYNTHASE_2"/>
    <property type="match status" value="1"/>
</dbReference>
<dbReference type="EC" id="2.5.1.10" evidence="3"/>
<reference evidence="14" key="3">
    <citation type="journal article" date="2023" name="Vet. Microbiol.">
        <title>Emergence of livestock-associated Mammaliicoccus sciuri ST71 co-harbouring mecA and mecC genes in Brazil.</title>
        <authorList>
            <person name="de Moura G.S."/>
            <person name="de Carvalho E."/>
            <person name="Ramos Sanchez E.M."/>
            <person name="Sellera F.P."/>
            <person name="Marques M.F.S."/>
            <person name="Heinemann M.B."/>
            <person name="De Vliegher S."/>
            <person name="Souza F.N."/>
            <person name="Mota R.A."/>
        </authorList>
    </citation>
    <scope>NUCLEOTIDE SEQUENCE</scope>
    <source>
        <strain evidence="14">BR656</strain>
    </source>
</reference>
<dbReference type="PROSITE" id="PS00723">
    <property type="entry name" value="POLYPRENYL_SYNTHASE_1"/>
    <property type="match status" value="1"/>
</dbReference>
<dbReference type="SUPFAM" id="SSF48576">
    <property type="entry name" value="Terpenoid synthases"/>
    <property type="match status" value="1"/>
</dbReference>
<name>A0AAJ4SGM6_MAMSC</name>
<evidence type="ECO:0000256" key="13">
    <source>
        <dbReference type="SAM" id="Coils"/>
    </source>
</evidence>
<evidence type="ECO:0000313" key="17">
    <source>
        <dbReference type="Proteomes" id="UP001176210"/>
    </source>
</evidence>
<evidence type="ECO:0000313" key="15">
    <source>
        <dbReference type="EMBL" id="RTX71913.1"/>
    </source>
</evidence>
<dbReference type="InterPro" id="IPR000092">
    <property type="entry name" value="Polyprenyl_synt"/>
</dbReference>
<evidence type="ECO:0000256" key="3">
    <source>
        <dbReference type="ARBA" id="ARBA00012439"/>
    </source>
</evidence>
<dbReference type="CDD" id="cd00685">
    <property type="entry name" value="Trans_IPPS_HT"/>
    <property type="match status" value="1"/>
</dbReference>
<dbReference type="SFLD" id="SFLDG01017">
    <property type="entry name" value="Polyprenyl_Transferase_Like"/>
    <property type="match status" value="1"/>
</dbReference>
<proteinExistence type="inferred from homology"/>
<dbReference type="Pfam" id="PF00348">
    <property type="entry name" value="polyprenyl_synt"/>
    <property type="match status" value="1"/>
</dbReference>
<reference evidence="15 16" key="1">
    <citation type="submission" date="2018-10" db="EMBL/GenBank/DDBJ databases">
        <title>A collection Staphylococci species genome sequencing.</title>
        <authorList>
            <person name="Cole K."/>
        </authorList>
    </citation>
    <scope>NUCLEOTIDE SEQUENCE [LARGE SCALE GENOMIC DNA]</scope>
    <source>
        <strain evidence="15">CCUG 37923</strain>
        <strain evidence="16">NCTC 12218</strain>
    </source>
</reference>
<dbReference type="InterPro" id="IPR008949">
    <property type="entry name" value="Isoprenoid_synthase_dom_sf"/>
</dbReference>
<dbReference type="NCBIfam" id="NF045485">
    <property type="entry name" value="FPPsyn"/>
    <property type="match status" value="1"/>
</dbReference>
<comment type="similarity">
    <text evidence="2 12">Belongs to the FPP/GGPP synthase family.</text>
</comment>
<keyword evidence="7" id="KW-0460">Magnesium</keyword>
<keyword evidence="6" id="KW-0479">Metal-binding</keyword>
<comment type="cofactor">
    <cofactor evidence="1">
        <name>Mg(2+)</name>
        <dbReference type="ChEBI" id="CHEBI:18420"/>
    </cofactor>
</comment>
<evidence type="ECO:0000256" key="12">
    <source>
        <dbReference type="RuleBase" id="RU004466"/>
    </source>
</evidence>
<gene>
    <name evidence="15" type="ORF">CD117_09350</name>
    <name evidence="14" type="ORF">OWO77_00850</name>
</gene>
<evidence type="ECO:0000256" key="11">
    <source>
        <dbReference type="ARBA" id="ARBA00049399"/>
    </source>
</evidence>
<comment type="caution">
    <text evidence="15">The sequence shown here is derived from an EMBL/GenBank/DDBJ whole genome shotgun (WGS) entry which is preliminary data.</text>
</comment>
<accession>A0AAJ4SGM6</accession>
<dbReference type="EMBL" id="RXWV01000056">
    <property type="protein sequence ID" value="RTX71913.1"/>
    <property type="molecule type" value="Genomic_DNA"/>
</dbReference>
<dbReference type="Gene3D" id="1.10.600.10">
    <property type="entry name" value="Farnesyl Diphosphate Synthase"/>
    <property type="match status" value="1"/>
</dbReference>
<evidence type="ECO:0000256" key="8">
    <source>
        <dbReference type="ARBA" id="ARBA00023229"/>
    </source>
</evidence>
<dbReference type="GO" id="GO:0004337">
    <property type="term" value="F:(2E,6E)-farnesyl diphosphate synthase activity"/>
    <property type="evidence" value="ECO:0007669"/>
    <property type="project" value="UniProtKB-EC"/>
</dbReference>
<evidence type="ECO:0000256" key="6">
    <source>
        <dbReference type="ARBA" id="ARBA00022723"/>
    </source>
</evidence>
<dbReference type="AlphaFoldDB" id="A0AAJ4SGM6"/>
<dbReference type="GO" id="GO:0046872">
    <property type="term" value="F:metal ion binding"/>
    <property type="evidence" value="ECO:0007669"/>
    <property type="project" value="UniProtKB-KW"/>
</dbReference>
<protein>
    <recommendedName>
        <fullName evidence="4">Farnesyl diphosphate synthase</fullName>
        <ecNumber evidence="3">2.5.1.10</ecNumber>
    </recommendedName>
    <alternativeName>
        <fullName evidence="10">(2E,6E)-farnesyl diphosphate synthase</fullName>
    </alternativeName>
    <alternativeName>
        <fullName evidence="9">Geranyltranstransferase</fullName>
    </alternativeName>
</protein>
<dbReference type="SFLD" id="SFLDS00005">
    <property type="entry name" value="Isoprenoid_Synthase_Type_I"/>
    <property type="match status" value="1"/>
</dbReference>
<dbReference type="RefSeq" id="WP_126477500.1">
    <property type="nucleotide sequence ID" value="NZ_CP070606.1"/>
</dbReference>
<evidence type="ECO:0000313" key="16">
    <source>
        <dbReference type="Proteomes" id="UP000274792"/>
    </source>
</evidence>
<feature type="coiled-coil region" evidence="13">
    <location>
        <begin position="254"/>
        <end position="281"/>
    </location>
</feature>
<dbReference type="GO" id="GO:0005737">
    <property type="term" value="C:cytoplasm"/>
    <property type="evidence" value="ECO:0007669"/>
    <property type="project" value="UniProtKB-ARBA"/>
</dbReference>
<evidence type="ECO:0000256" key="1">
    <source>
        <dbReference type="ARBA" id="ARBA00001946"/>
    </source>
</evidence>
<dbReference type="EMBL" id="JAPNQM010000001">
    <property type="protein sequence ID" value="MDL0115505.1"/>
    <property type="molecule type" value="Genomic_DNA"/>
</dbReference>